<evidence type="ECO:0000259" key="4">
    <source>
        <dbReference type="PROSITE" id="PS50067"/>
    </source>
</evidence>
<dbReference type="PANTHER" id="PTHR47968:SF75">
    <property type="entry name" value="CENTROMERE-ASSOCIATED PROTEIN E"/>
    <property type="match status" value="1"/>
</dbReference>
<dbReference type="InterPro" id="IPR001752">
    <property type="entry name" value="Kinesin_motor_dom"/>
</dbReference>
<dbReference type="GO" id="GO:0007018">
    <property type="term" value="P:microtubule-based movement"/>
    <property type="evidence" value="ECO:0007669"/>
    <property type="project" value="InterPro"/>
</dbReference>
<dbReference type="EMBL" id="VDEP01000246">
    <property type="protein sequence ID" value="KAA1118625.1"/>
    <property type="molecule type" value="Genomic_DNA"/>
</dbReference>
<comment type="similarity">
    <text evidence="3">Belongs to the TRAFAC class myosin-kinesin ATPase superfamily. Kinesin family.</text>
</comment>
<evidence type="ECO:0000256" key="2">
    <source>
        <dbReference type="ARBA" id="ARBA00023175"/>
    </source>
</evidence>
<gene>
    <name evidence="5" type="ORF">PGTUg99_005134</name>
</gene>
<dbReference type="GO" id="GO:0005524">
    <property type="term" value="F:ATP binding"/>
    <property type="evidence" value="ECO:0007669"/>
    <property type="project" value="InterPro"/>
</dbReference>
<evidence type="ECO:0000313" key="5">
    <source>
        <dbReference type="EMBL" id="KAA1118625.1"/>
    </source>
</evidence>
<keyword evidence="1" id="KW-0175">Coiled coil</keyword>
<evidence type="ECO:0000256" key="1">
    <source>
        <dbReference type="ARBA" id="ARBA00023054"/>
    </source>
</evidence>
<dbReference type="SUPFAM" id="SSF52540">
    <property type="entry name" value="P-loop containing nucleoside triphosphate hydrolases"/>
    <property type="match status" value="1"/>
</dbReference>
<evidence type="ECO:0000256" key="3">
    <source>
        <dbReference type="PROSITE-ProRule" id="PRU00283"/>
    </source>
</evidence>
<dbReference type="InterPro" id="IPR036961">
    <property type="entry name" value="Kinesin_motor_dom_sf"/>
</dbReference>
<keyword evidence="2" id="KW-0505">Motor protein</keyword>
<dbReference type="AlphaFoldDB" id="A0A5B0R0P9"/>
<dbReference type="PANTHER" id="PTHR47968">
    <property type="entry name" value="CENTROMERE PROTEIN E"/>
    <property type="match status" value="1"/>
</dbReference>
<sequence length="91" mass="9984">MSNVKVVCRFRPPNALELREAGNDPIVIINDEGNSVKLKSQEGMKGPDAAGFTFDRVFPMDTKQVEVFEYGVKGIVEGSQSSSSSFIVWNS</sequence>
<reference evidence="5 6" key="1">
    <citation type="submission" date="2019-05" db="EMBL/GenBank/DDBJ databases">
        <title>Emergence of the Ug99 lineage of the wheat stem rust pathogen through somatic hybridization.</title>
        <authorList>
            <person name="Li F."/>
            <person name="Upadhyaya N.M."/>
            <person name="Sperschneider J."/>
            <person name="Matny O."/>
            <person name="Nguyen-Phuc H."/>
            <person name="Mago R."/>
            <person name="Raley C."/>
            <person name="Miller M.E."/>
            <person name="Silverstein K.A.T."/>
            <person name="Henningsen E."/>
            <person name="Hirsch C.D."/>
            <person name="Visser B."/>
            <person name="Pretorius Z.A."/>
            <person name="Steffenson B.J."/>
            <person name="Schwessinger B."/>
            <person name="Dodds P.N."/>
            <person name="Figueroa M."/>
        </authorList>
    </citation>
    <scope>NUCLEOTIDE SEQUENCE [LARGE SCALE GENOMIC DNA]</scope>
    <source>
        <strain evidence="5 6">Ug99</strain>
    </source>
</reference>
<protein>
    <recommendedName>
        <fullName evidence="4">Kinesin motor domain-containing protein</fullName>
    </recommendedName>
</protein>
<dbReference type="InterPro" id="IPR027417">
    <property type="entry name" value="P-loop_NTPase"/>
</dbReference>
<feature type="domain" description="Kinesin motor" evidence="4">
    <location>
        <begin position="3"/>
        <end position="91"/>
    </location>
</feature>
<comment type="caution">
    <text evidence="3">Lacks conserved residue(s) required for the propagation of feature annotation.</text>
</comment>
<dbReference type="Gene3D" id="3.40.850.10">
    <property type="entry name" value="Kinesin motor domain"/>
    <property type="match status" value="1"/>
</dbReference>
<organism evidence="5 6">
    <name type="scientific">Puccinia graminis f. sp. tritici</name>
    <dbReference type="NCBI Taxonomy" id="56615"/>
    <lineage>
        <taxon>Eukaryota</taxon>
        <taxon>Fungi</taxon>
        <taxon>Dikarya</taxon>
        <taxon>Basidiomycota</taxon>
        <taxon>Pucciniomycotina</taxon>
        <taxon>Pucciniomycetes</taxon>
        <taxon>Pucciniales</taxon>
        <taxon>Pucciniaceae</taxon>
        <taxon>Puccinia</taxon>
    </lineage>
</organism>
<evidence type="ECO:0000313" key="6">
    <source>
        <dbReference type="Proteomes" id="UP000325313"/>
    </source>
</evidence>
<proteinExistence type="inferred from homology"/>
<dbReference type="InterPro" id="IPR027640">
    <property type="entry name" value="Kinesin-like_fam"/>
</dbReference>
<dbReference type="PROSITE" id="PS50067">
    <property type="entry name" value="KINESIN_MOTOR_2"/>
    <property type="match status" value="1"/>
</dbReference>
<comment type="caution">
    <text evidence="5">The sequence shown here is derived from an EMBL/GenBank/DDBJ whole genome shotgun (WGS) entry which is preliminary data.</text>
</comment>
<dbReference type="GO" id="GO:0003777">
    <property type="term" value="F:microtubule motor activity"/>
    <property type="evidence" value="ECO:0007669"/>
    <property type="project" value="InterPro"/>
</dbReference>
<dbReference type="GO" id="GO:0008017">
    <property type="term" value="F:microtubule binding"/>
    <property type="evidence" value="ECO:0007669"/>
    <property type="project" value="InterPro"/>
</dbReference>
<dbReference type="Proteomes" id="UP000325313">
    <property type="component" value="Unassembled WGS sequence"/>
</dbReference>
<accession>A0A5B0R0P9</accession>
<name>A0A5B0R0P9_PUCGR</name>